<feature type="transmembrane region" description="Helical" evidence="8">
    <location>
        <begin position="155"/>
        <end position="175"/>
    </location>
</feature>
<keyword evidence="5" id="KW-0249">Electron transport</keyword>
<keyword evidence="2" id="KW-0004">4Fe-4S</keyword>
<dbReference type="Pfam" id="PF13237">
    <property type="entry name" value="Fer4_10"/>
    <property type="match status" value="1"/>
</dbReference>
<dbReference type="OrthoDB" id="9810688at2"/>
<keyword evidence="8" id="KW-0472">Membrane</keyword>
<evidence type="ECO:0000256" key="5">
    <source>
        <dbReference type="ARBA" id="ARBA00022982"/>
    </source>
</evidence>
<dbReference type="Gene3D" id="3.30.70.20">
    <property type="match status" value="1"/>
</dbReference>
<feature type="transmembrane region" description="Helical" evidence="8">
    <location>
        <begin position="55"/>
        <end position="81"/>
    </location>
</feature>
<keyword evidence="11" id="KW-1185">Reference proteome</keyword>
<dbReference type="NCBIfam" id="NF007013">
    <property type="entry name" value="PRK09477.1"/>
    <property type="match status" value="1"/>
</dbReference>
<name>A0A0D8JCZ1_9BACT</name>
<evidence type="ECO:0000256" key="2">
    <source>
        <dbReference type="ARBA" id="ARBA00022485"/>
    </source>
</evidence>
<accession>A0A0D8JCZ1</accession>
<dbReference type="InterPro" id="IPR017900">
    <property type="entry name" value="4Fe4S_Fe_S_CS"/>
</dbReference>
<dbReference type="InterPro" id="IPR017896">
    <property type="entry name" value="4Fe4S_Fe-S-bd"/>
</dbReference>
<dbReference type="STRING" id="1544798.LH29_11220"/>
<dbReference type="PATRIC" id="fig|1544798.3.peg.2400"/>
<keyword evidence="8" id="KW-0812">Transmembrane</keyword>
<reference evidence="10 11" key="1">
    <citation type="submission" date="2014-09" db="EMBL/GenBank/DDBJ databases">
        <title>Draft Genome Sequence of Draconibacterium sp. JN14CK-3.</title>
        <authorList>
            <person name="Dong C."/>
            <person name="Lai Q."/>
            <person name="Shao Z."/>
        </authorList>
    </citation>
    <scope>NUCLEOTIDE SEQUENCE [LARGE SCALE GENOMIC DNA]</scope>
    <source>
        <strain evidence="10 11">JN14CK-3</strain>
    </source>
</reference>
<dbReference type="InterPro" id="IPR011886">
    <property type="entry name" value="NapH_MauN"/>
</dbReference>
<evidence type="ECO:0000256" key="1">
    <source>
        <dbReference type="ARBA" id="ARBA00022448"/>
    </source>
</evidence>
<dbReference type="PROSITE" id="PS00198">
    <property type="entry name" value="4FE4S_FER_1"/>
    <property type="match status" value="1"/>
</dbReference>
<evidence type="ECO:0000256" key="7">
    <source>
        <dbReference type="ARBA" id="ARBA00023014"/>
    </source>
</evidence>
<proteinExistence type="predicted"/>
<evidence type="ECO:0000256" key="4">
    <source>
        <dbReference type="ARBA" id="ARBA00022737"/>
    </source>
</evidence>
<keyword evidence="7" id="KW-0411">Iron-sulfur</keyword>
<protein>
    <submittedName>
        <fullName evidence="10">Quinol dehydrogenase</fullName>
    </submittedName>
</protein>
<dbReference type="GO" id="GO:0046872">
    <property type="term" value="F:metal ion binding"/>
    <property type="evidence" value="ECO:0007669"/>
    <property type="project" value="UniProtKB-KW"/>
</dbReference>
<gene>
    <name evidence="10" type="ORF">LH29_11220</name>
</gene>
<feature type="domain" description="4Fe-4S ferredoxin-type" evidence="9">
    <location>
        <begin position="233"/>
        <end position="262"/>
    </location>
</feature>
<keyword evidence="8" id="KW-1133">Transmembrane helix</keyword>
<dbReference type="RefSeq" id="WP_045029469.1">
    <property type="nucleotide sequence ID" value="NZ_JRHC01000002.1"/>
</dbReference>
<evidence type="ECO:0000256" key="8">
    <source>
        <dbReference type="SAM" id="Phobius"/>
    </source>
</evidence>
<feature type="domain" description="4Fe-4S ferredoxin-type" evidence="9">
    <location>
        <begin position="202"/>
        <end position="232"/>
    </location>
</feature>
<feature type="transmembrane region" description="Helical" evidence="8">
    <location>
        <begin position="12"/>
        <end position="35"/>
    </location>
</feature>
<evidence type="ECO:0000313" key="11">
    <source>
        <dbReference type="Proteomes" id="UP000032544"/>
    </source>
</evidence>
<feature type="transmembrane region" description="Helical" evidence="8">
    <location>
        <begin position="123"/>
        <end position="143"/>
    </location>
</feature>
<dbReference type="AlphaFoldDB" id="A0A0D8JCZ1"/>
<dbReference type="EMBL" id="JRHC01000002">
    <property type="protein sequence ID" value="KJF43668.1"/>
    <property type="molecule type" value="Genomic_DNA"/>
</dbReference>
<keyword evidence="6" id="KW-0408">Iron</keyword>
<dbReference type="GO" id="GO:0005886">
    <property type="term" value="C:plasma membrane"/>
    <property type="evidence" value="ECO:0007669"/>
    <property type="project" value="TreeGrafter"/>
</dbReference>
<dbReference type="Proteomes" id="UP000032544">
    <property type="component" value="Unassembled WGS sequence"/>
</dbReference>
<keyword evidence="4" id="KW-0677">Repeat</keyword>
<evidence type="ECO:0000259" key="9">
    <source>
        <dbReference type="PROSITE" id="PS51379"/>
    </source>
</evidence>
<dbReference type="Pfam" id="PF12801">
    <property type="entry name" value="Fer4_5"/>
    <property type="match status" value="1"/>
</dbReference>
<dbReference type="NCBIfam" id="TIGR02163">
    <property type="entry name" value="napH"/>
    <property type="match status" value="1"/>
</dbReference>
<keyword evidence="3" id="KW-0479">Metal-binding</keyword>
<dbReference type="GO" id="GO:0051539">
    <property type="term" value="F:4 iron, 4 sulfur cluster binding"/>
    <property type="evidence" value="ECO:0007669"/>
    <property type="project" value="UniProtKB-KW"/>
</dbReference>
<dbReference type="InterPro" id="IPR051684">
    <property type="entry name" value="Electron_Trans/Redox"/>
</dbReference>
<dbReference type="SUPFAM" id="SSF54862">
    <property type="entry name" value="4Fe-4S ferredoxins"/>
    <property type="match status" value="1"/>
</dbReference>
<keyword evidence="1" id="KW-0813">Transport</keyword>
<comment type="caution">
    <text evidence="10">The sequence shown here is derived from an EMBL/GenBank/DDBJ whole genome shotgun (WGS) entry which is preliminary data.</text>
</comment>
<evidence type="ECO:0000256" key="3">
    <source>
        <dbReference type="ARBA" id="ARBA00022723"/>
    </source>
</evidence>
<evidence type="ECO:0000313" key="10">
    <source>
        <dbReference type="EMBL" id="KJF43668.1"/>
    </source>
</evidence>
<organism evidence="10 11">
    <name type="scientific">Draconibacterium sediminis</name>
    <dbReference type="NCBI Taxonomy" id="1544798"/>
    <lineage>
        <taxon>Bacteria</taxon>
        <taxon>Pseudomonadati</taxon>
        <taxon>Bacteroidota</taxon>
        <taxon>Bacteroidia</taxon>
        <taxon>Marinilabiliales</taxon>
        <taxon>Prolixibacteraceae</taxon>
        <taxon>Draconibacterium</taxon>
    </lineage>
</organism>
<dbReference type="PANTHER" id="PTHR30176">
    <property type="entry name" value="FERREDOXIN-TYPE PROTEIN NAPH"/>
    <property type="match status" value="1"/>
</dbReference>
<dbReference type="PANTHER" id="PTHR30176:SF3">
    <property type="entry name" value="FERREDOXIN-TYPE PROTEIN NAPH"/>
    <property type="match status" value="1"/>
</dbReference>
<evidence type="ECO:0000256" key="6">
    <source>
        <dbReference type="ARBA" id="ARBA00023004"/>
    </source>
</evidence>
<sequence length="273" mass="30218">MKVLYTYRFLILRRLSQFLVLFLLAAGNWFGWQIMKGNLSSGELLGSVKLSDPYAVLQMLATGFWVGTDILVSAIIVLAFYTLLSGRMFCSWVCPMNPVSDFARWLRPALGIEKSTLSVSKSFRYWLLGLSLVLSVISGVAAFEAISPIGFLHRQVVFAAGFGWAIVLIVFFFDLGILKNGWCGFLCPLGSFYAVVGNFGVLKVKHEKGKCTLCNKCFQVCPEPQVLGIIGKENGFIKNGECTNCARCIEVCDDKALGFSLRIKRNKNNGDDS</sequence>
<dbReference type="PROSITE" id="PS51379">
    <property type="entry name" value="4FE4S_FER_2"/>
    <property type="match status" value="2"/>
</dbReference>
<feature type="transmembrane region" description="Helical" evidence="8">
    <location>
        <begin position="182"/>
        <end position="202"/>
    </location>
</feature>